<evidence type="ECO:0000256" key="3">
    <source>
        <dbReference type="ARBA" id="ARBA00022576"/>
    </source>
</evidence>
<dbReference type="InterPro" id="IPR004838">
    <property type="entry name" value="NHTrfase_class1_PyrdxlP-BS"/>
</dbReference>
<dbReference type="InterPro" id="IPR015424">
    <property type="entry name" value="PyrdxlP-dep_Trfase"/>
</dbReference>
<dbReference type="GO" id="GO:0033853">
    <property type="term" value="F:aspartate-prephenate aminotransferase activity"/>
    <property type="evidence" value="ECO:0007669"/>
    <property type="project" value="UniProtKB-ARBA"/>
</dbReference>
<comment type="cofactor">
    <cofactor evidence="1">
        <name>pyridoxal 5'-phosphate</name>
        <dbReference type="ChEBI" id="CHEBI:597326"/>
    </cofactor>
</comment>
<proteinExistence type="evidence at transcript level"/>
<dbReference type="InterPro" id="IPR004839">
    <property type="entry name" value="Aminotransferase_I/II_large"/>
</dbReference>
<comment type="similarity">
    <text evidence="2">Belongs to the class-I pyridoxal-phosphate-dependent aminotransferase family.</text>
</comment>
<dbReference type="SUPFAM" id="SSF53383">
    <property type="entry name" value="PLP-dependent transferases"/>
    <property type="match status" value="1"/>
</dbReference>
<dbReference type="InterPro" id="IPR050596">
    <property type="entry name" value="AspAT/PAT-like"/>
</dbReference>
<evidence type="ECO:0000313" key="8">
    <source>
        <dbReference type="EMBL" id="AIT70229.1"/>
    </source>
</evidence>
<dbReference type="PROSITE" id="PS00105">
    <property type="entry name" value="AA_TRANSFER_CLASS_1"/>
    <property type="match status" value="1"/>
</dbReference>
<reference evidence="8" key="1">
    <citation type="journal article" date="2014" name="PLoS ONE">
        <title>Phylogeny of c4-photosynthesis enzymes based on algal transcriptomic and genomic data supports an archaeal/proteobacterial origin and multiple duplication for most c4-related genes.</title>
        <authorList>
            <person name="Chi S."/>
            <person name="Wu S."/>
            <person name="Yu J."/>
            <person name="Wang X."/>
            <person name="Tang X."/>
            <person name="Liu T."/>
        </authorList>
    </citation>
    <scope>NUCLEOTIDE SEQUENCE</scope>
    <source>
        <strain evidence="8">QLMZ-2080269</strain>
    </source>
</reference>
<feature type="domain" description="Aminotransferase class I/classII large" evidence="7">
    <location>
        <begin position="102"/>
        <end position="462"/>
    </location>
</feature>
<keyword evidence="3 8" id="KW-0032">Aminotransferase</keyword>
<gene>
    <name evidence="8" type="primary">ast</name>
</gene>
<sequence>MIRLWALSLVLRLLSQSAAPATGFIAQPAAPPRRIRSGTMTASAGLTTGRGEAAAPVASACAATANPFQCDDTISPMVKTVSPSKTLEVHALTQEMKAKGERVVSLCVGEPDFQPPPAVIEATAAAARQGVTKYTGVTGTVDLRKAICADLARRKNLTYSAGDIVVANGAKQAVYQAVLAVVRPGDEVIVPAPYWPSYPEMVRLAGGIPIVLETTVEEEFLLTAEKLRGALTDKTRMLIFCNPSNPTGAVHSKERCEELAAVLSEEGGKGSGCWVLADEIYERITYDTPHVAFATIPGMFERTMTVNGFSKSHAMTGYRLGYLAAPPIITKAVTTIQGQITSCASSISQAAGLAALAVSDEEMQASFDVMRKKRDFVLKRLSEMPGLVTAVPQGAFYVFPDVSAHFGKSAPDGTVIGGPTDLCLYLLRAHSVALVTGDGFGYSKCIRISYAASMEEIEEALAEFDKCLCSLDG</sequence>
<dbReference type="Gene3D" id="3.40.640.10">
    <property type="entry name" value="Type I PLP-dependent aspartate aminotransferase-like (Major domain)"/>
    <property type="match status" value="1"/>
</dbReference>
<dbReference type="EMBL" id="KM113411">
    <property type="protein sequence ID" value="AIT70229.1"/>
    <property type="molecule type" value="mRNA"/>
</dbReference>
<dbReference type="FunFam" id="3.40.640.10:FF:000033">
    <property type="entry name" value="Aspartate aminotransferase"/>
    <property type="match status" value="1"/>
</dbReference>
<keyword evidence="6" id="KW-0732">Signal</keyword>
<evidence type="ECO:0000256" key="4">
    <source>
        <dbReference type="ARBA" id="ARBA00022679"/>
    </source>
</evidence>
<keyword evidence="5" id="KW-0663">Pyridoxal phosphate</keyword>
<accession>A0A097IUV0</accession>
<dbReference type="CDD" id="cd00609">
    <property type="entry name" value="AAT_like"/>
    <property type="match status" value="1"/>
</dbReference>
<dbReference type="Gene3D" id="3.90.1150.10">
    <property type="entry name" value="Aspartate Aminotransferase, domain 1"/>
    <property type="match status" value="1"/>
</dbReference>
<protein>
    <submittedName>
        <fullName evidence="8">Aspartate aminotransferase</fullName>
    </submittedName>
</protein>
<dbReference type="InterPro" id="IPR015422">
    <property type="entry name" value="PyrdxlP-dep_Trfase_small"/>
</dbReference>
<dbReference type="InterPro" id="IPR015421">
    <property type="entry name" value="PyrdxlP-dep_Trfase_major"/>
</dbReference>
<evidence type="ECO:0000256" key="1">
    <source>
        <dbReference type="ARBA" id="ARBA00001933"/>
    </source>
</evidence>
<dbReference type="PANTHER" id="PTHR46383">
    <property type="entry name" value="ASPARTATE AMINOTRANSFERASE"/>
    <property type="match status" value="1"/>
</dbReference>
<evidence type="ECO:0000259" key="7">
    <source>
        <dbReference type="Pfam" id="PF00155"/>
    </source>
</evidence>
<organism evidence="8">
    <name type="scientific">Colpomenia sinuosa</name>
    <dbReference type="NCBI Taxonomy" id="87236"/>
    <lineage>
        <taxon>Eukaryota</taxon>
        <taxon>Sar</taxon>
        <taxon>Stramenopiles</taxon>
        <taxon>Ochrophyta</taxon>
        <taxon>PX clade</taxon>
        <taxon>Phaeophyceae</taxon>
        <taxon>Ectocarpales</taxon>
        <taxon>Scytosiphonaceae</taxon>
        <taxon>Colpomenia</taxon>
    </lineage>
</organism>
<name>A0A097IUV0_9PHAE</name>
<keyword evidence="4 8" id="KW-0808">Transferase</keyword>
<dbReference type="PANTHER" id="PTHR46383:SF1">
    <property type="entry name" value="ASPARTATE AMINOTRANSFERASE"/>
    <property type="match status" value="1"/>
</dbReference>
<dbReference type="AlphaFoldDB" id="A0A097IUV0"/>
<evidence type="ECO:0000256" key="2">
    <source>
        <dbReference type="ARBA" id="ARBA00007441"/>
    </source>
</evidence>
<feature type="chain" id="PRO_5001935977" evidence="6">
    <location>
        <begin position="21"/>
        <end position="473"/>
    </location>
</feature>
<dbReference type="GO" id="GO:0033854">
    <property type="term" value="F:glutamate-prephenate aminotransferase activity"/>
    <property type="evidence" value="ECO:0007669"/>
    <property type="project" value="UniProtKB-ARBA"/>
</dbReference>
<evidence type="ECO:0000256" key="6">
    <source>
        <dbReference type="SAM" id="SignalP"/>
    </source>
</evidence>
<dbReference type="GO" id="GO:0030170">
    <property type="term" value="F:pyridoxal phosphate binding"/>
    <property type="evidence" value="ECO:0007669"/>
    <property type="project" value="InterPro"/>
</dbReference>
<dbReference type="GO" id="GO:0006520">
    <property type="term" value="P:amino acid metabolic process"/>
    <property type="evidence" value="ECO:0007669"/>
    <property type="project" value="InterPro"/>
</dbReference>
<feature type="signal peptide" evidence="6">
    <location>
        <begin position="1"/>
        <end position="20"/>
    </location>
</feature>
<evidence type="ECO:0000256" key="5">
    <source>
        <dbReference type="ARBA" id="ARBA00022898"/>
    </source>
</evidence>
<dbReference type="Pfam" id="PF00155">
    <property type="entry name" value="Aminotran_1_2"/>
    <property type="match status" value="1"/>
</dbReference>